<evidence type="ECO:0000259" key="16">
    <source>
        <dbReference type="PROSITE" id="PS51194"/>
    </source>
</evidence>
<dbReference type="GeneID" id="5854130"/>
<evidence type="ECO:0000313" key="18">
    <source>
        <dbReference type="EMBL" id="EDP42609.1"/>
    </source>
</evidence>
<dbReference type="InterPro" id="IPR014001">
    <property type="entry name" value="Helicase_ATP-bd"/>
</dbReference>
<dbReference type="SUPFAM" id="SSF52540">
    <property type="entry name" value="P-loop containing nucleoside triphosphate hydrolases"/>
    <property type="match status" value="1"/>
</dbReference>
<dbReference type="Pfam" id="PF00271">
    <property type="entry name" value="Helicase_C"/>
    <property type="match status" value="1"/>
</dbReference>
<keyword evidence="4" id="KW-0378">Hydrolase</keyword>
<keyword evidence="5" id="KW-0347">Helicase</keyword>
<evidence type="ECO:0000256" key="4">
    <source>
        <dbReference type="ARBA" id="ARBA00022801"/>
    </source>
</evidence>
<evidence type="ECO:0000256" key="1">
    <source>
        <dbReference type="ARBA" id="ARBA00012552"/>
    </source>
</evidence>
<dbReference type="FunFam" id="3.40.50.300:FF:000031">
    <property type="entry name" value="Eukaryotic initiation factor 4A-III"/>
    <property type="match status" value="1"/>
</dbReference>
<dbReference type="AlphaFoldDB" id="A8Q5R8"/>
<evidence type="ECO:0000256" key="2">
    <source>
        <dbReference type="ARBA" id="ARBA00022540"/>
    </source>
</evidence>
<dbReference type="PROSITE" id="PS51192">
    <property type="entry name" value="HELICASE_ATP_BIND_1"/>
    <property type="match status" value="1"/>
</dbReference>
<feature type="domain" description="Helicase C-terminal" evidence="16">
    <location>
        <begin position="241"/>
        <end position="402"/>
    </location>
</feature>
<feature type="domain" description="Helicase ATP-binding" evidence="15">
    <location>
        <begin position="60"/>
        <end position="230"/>
    </location>
</feature>
<protein>
    <recommendedName>
        <fullName evidence="10">ATP-dependent RNA helicase eIF4A</fullName>
        <ecNumber evidence="1">3.6.4.13</ecNumber>
    </recommendedName>
    <alternativeName>
        <fullName evidence="12">Eukaryotic initiation factor 4A</fullName>
    </alternativeName>
</protein>
<dbReference type="Proteomes" id="UP000008837">
    <property type="component" value="Unassembled WGS sequence"/>
</dbReference>
<keyword evidence="3" id="KW-0547">Nucleotide-binding</keyword>
<dbReference type="STRING" id="425265.A8Q5R8"/>
<keyword evidence="8" id="KW-0648">Protein biosynthesis</keyword>
<evidence type="ECO:0000313" key="19">
    <source>
        <dbReference type="Proteomes" id="UP000008837"/>
    </source>
</evidence>
<feature type="short sequence motif" description="Q motif" evidence="14">
    <location>
        <begin position="29"/>
        <end position="57"/>
    </location>
</feature>
<keyword evidence="7" id="KW-0694">RNA-binding</keyword>
<dbReference type="VEuPathDB" id="FungiDB:MGL_2809"/>
<dbReference type="PROSITE" id="PS51194">
    <property type="entry name" value="HELICASE_CTER"/>
    <property type="match status" value="1"/>
</dbReference>
<dbReference type="GO" id="GO:0016787">
    <property type="term" value="F:hydrolase activity"/>
    <property type="evidence" value="ECO:0007669"/>
    <property type="project" value="UniProtKB-KW"/>
</dbReference>
<feature type="domain" description="DEAD-box RNA helicase Q" evidence="17">
    <location>
        <begin position="29"/>
        <end position="57"/>
    </location>
</feature>
<evidence type="ECO:0000256" key="6">
    <source>
        <dbReference type="ARBA" id="ARBA00022840"/>
    </source>
</evidence>
<dbReference type="InterPro" id="IPR027417">
    <property type="entry name" value="P-loop_NTPase"/>
</dbReference>
<reference evidence="18 19" key="1">
    <citation type="journal article" date="2007" name="Proc. Natl. Acad. Sci. U.S.A.">
        <title>Dandruff-associated Malassezia genomes reveal convergent and divergent virulence traits shared with plant and human fungal pathogens.</title>
        <authorList>
            <person name="Xu J."/>
            <person name="Saunders C.W."/>
            <person name="Hu P."/>
            <person name="Grant R.A."/>
            <person name="Boekhout T."/>
            <person name="Kuramae E.E."/>
            <person name="Kronstad J.W."/>
            <person name="Deangelis Y.M."/>
            <person name="Reeder N.L."/>
            <person name="Johnstone K.R."/>
            <person name="Leland M."/>
            <person name="Fieno A.M."/>
            <person name="Begley W.M."/>
            <person name="Sun Y."/>
            <person name="Lacey M.P."/>
            <person name="Chaudhary T."/>
            <person name="Keough T."/>
            <person name="Chu L."/>
            <person name="Sears R."/>
            <person name="Yuan B."/>
            <person name="Dawson T.L.Jr."/>
        </authorList>
    </citation>
    <scope>NUCLEOTIDE SEQUENCE [LARGE SCALE GENOMIC DNA]</scope>
    <source>
        <strain evidence="19">ATCC MYA-4612 / CBS 7966</strain>
    </source>
</reference>
<evidence type="ECO:0000256" key="10">
    <source>
        <dbReference type="ARBA" id="ARBA00024412"/>
    </source>
</evidence>
<dbReference type="OrthoDB" id="10265785at2759"/>
<keyword evidence="6" id="KW-0067">ATP-binding</keyword>
<dbReference type="KEGG" id="mgl:MGL_2809"/>
<evidence type="ECO:0000256" key="8">
    <source>
        <dbReference type="ARBA" id="ARBA00022917"/>
    </source>
</evidence>
<evidence type="ECO:0000256" key="3">
    <source>
        <dbReference type="ARBA" id="ARBA00022741"/>
    </source>
</evidence>
<comment type="similarity">
    <text evidence="9">Belongs to the DEAD box helicase family. eIF4A subfamily.</text>
</comment>
<evidence type="ECO:0000256" key="14">
    <source>
        <dbReference type="PROSITE-ProRule" id="PRU00552"/>
    </source>
</evidence>
<dbReference type="GO" id="GO:0003743">
    <property type="term" value="F:translation initiation factor activity"/>
    <property type="evidence" value="ECO:0007669"/>
    <property type="project" value="UniProtKB-KW"/>
</dbReference>
<dbReference type="GO" id="GO:0003723">
    <property type="term" value="F:RNA binding"/>
    <property type="evidence" value="ECO:0007669"/>
    <property type="project" value="UniProtKB-KW"/>
</dbReference>
<comment type="catalytic activity">
    <reaction evidence="13">
        <text>ATP + H2O = ADP + phosphate + H(+)</text>
        <dbReference type="Rhea" id="RHEA:13065"/>
        <dbReference type="ChEBI" id="CHEBI:15377"/>
        <dbReference type="ChEBI" id="CHEBI:15378"/>
        <dbReference type="ChEBI" id="CHEBI:30616"/>
        <dbReference type="ChEBI" id="CHEBI:43474"/>
        <dbReference type="ChEBI" id="CHEBI:456216"/>
        <dbReference type="EC" id="3.6.4.13"/>
    </reaction>
</comment>
<dbReference type="RefSeq" id="XP_001729823.1">
    <property type="nucleotide sequence ID" value="XM_001729771.1"/>
</dbReference>
<dbReference type="PANTHER" id="PTHR47958">
    <property type="entry name" value="ATP-DEPENDENT RNA HELICASE DBP3"/>
    <property type="match status" value="1"/>
</dbReference>
<dbReference type="OMA" id="FGCQALV"/>
<dbReference type="SMART" id="SM00490">
    <property type="entry name" value="HELICc"/>
    <property type="match status" value="1"/>
</dbReference>
<evidence type="ECO:0000256" key="13">
    <source>
        <dbReference type="ARBA" id="ARBA00047984"/>
    </source>
</evidence>
<dbReference type="GO" id="GO:0003724">
    <property type="term" value="F:RNA helicase activity"/>
    <property type="evidence" value="ECO:0007669"/>
    <property type="project" value="UniProtKB-EC"/>
</dbReference>
<sequence length="402" mass="45686">MSMPEDTPAATDMQLTDGEIQSNWEEVYDNFDNMGLSPELLRGVFAYGFERPSAIQARAIVPVIKGHDVIAQAQSGTGKTATFSVAILQRIDPNLKAVQALVLAPTRELAQQIQNVVVALGDYMNIQCHACIGGTNVREDMARLSDGAQVVVGTPGRVYDMINRRAFRTDHLKMFCLDEADEMLSRGFKDQMYEVFQLLPQDTQVVLLSATMPEDVLAVTKKFMRDPVRILVKRDELTLEGIKQFYIAVEKEEWKFETLTDLYETVTITQAVIFCNTRRKVDWLTEQLHAMEFTVSAMHGDMDQQQREVIMREFRSGSSRVLITTDLLARGIDVQQVSLVINYDLPTNRENYIHRIGRGGRFGRKGVAINFVTHDDVRMMRDIEQFYNTQVEEMPMNVADLI</sequence>
<evidence type="ECO:0000259" key="17">
    <source>
        <dbReference type="PROSITE" id="PS51195"/>
    </source>
</evidence>
<dbReference type="EMBL" id="AAYY01000010">
    <property type="protein sequence ID" value="EDP42609.1"/>
    <property type="molecule type" value="Genomic_DNA"/>
</dbReference>
<dbReference type="Pfam" id="PF00270">
    <property type="entry name" value="DEAD"/>
    <property type="match status" value="1"/>
</dbReference>
<evidence type="ECO:0000256" key="5">
    <source>
        <dbReference type="ARBA" id="ARBA00022806"/>
    </source>
</evidence>
<dbReference type="SMART" id="SM00487">
    <property type="entry name" value="DEXDc"/>
    <property type="match status" value="1"/>
</dbReference>
<organism evidence="18 19">
    <name type="scientific">Malassezia globosa (strain ATCC MYA-4612 / CBS 7966)</name>
    <name type="common">Dandruff-associated fungus</name>
    <dbReference type="NCBI Taxonomy" id="425265"/>
    <lineage>
        <taxon>Eukaryota</taxon>
        <taxon>Fungi</taxon>
        <taxon>Dikarya</taxon>
        <taxon>Basidiomycota</taxon>
        <taxon>Ustilaginomycotina</taxon>
        <taxon>Malasseziomycetes</taxon>
        <taxon>Malasseziales</taxon>
        <taxon>Malasseziaceae</taxon>
        <taxon>Malassezia</taxon>
    </lineage>
</organism>
<dbReference type="InParanoid" id="A8Q5R8"/>
<dbReference type="InterPro" id="IPR044728">
    <property type="entry name" value="EIF4A_DEADc"/>
</dbReference>
<dbReference type="InterPro" id="IPR011545">
    <property type="entry name" value="DEAD/DEAH_box_helicase_dom"/>
</dbReference>
<accession>A8Q5R8</accession>
<evidence type="ECO:0000256" key="7">
    <source>
        <dbReference type="ARBA" id="ARBA00022884"/>
    </source>
</evidence>
<comment type="caution">
    <text evidence="18">The sequence shown here is derived from an EMBL/GenBank/DDBJ whole genome shotgun (WGS) entry which is preliminary data.</text>
</comment>
<dbReference type="PROSITE" id="PS51195">
    <property type="entry name" value="Q_MOTIF"/>
    <property type="match status" value="1"/>
</dbReference>
<keyword evidence="2" id="KW-0396">Initiation factor</keyword>
<dbReference type="CDD" id="cd18046">
    <property type="entry name" value="DEADc_EIF4AII_EIF4AI_DDX2"/>
    <property type="match status" value="1"/>
</dbReference>
<dbReference type="Gene3D" id="3.40.50.300">
    <property type="entry name" value="P-loop containing nucleotide triphosphate hydrolases"/>
    <property type="match status" value="2"/>
</dbReference>
<dbReference type="InterPro" id="IPR001650">
    <property type="entry name" value="Helicase_C-like"/>
</dbReference>
<proteinExistence type="inferred from homology"/>
<dbReference type="GO" id="GO:0005524">
    <property type="term" value="F:ATP binding"/>
    <property type="evidence" value="ECO:0007669"/>
    <property type="project" value="UniProtKB-KW"/>
</dbReference>
<gene>
    <name evidence="18" type="ORF">MGL_2809</name>
</gene>
<evidence type="ECO:0000256" key="9">
    <source>
        <dbReference type="ARBA" id="ARBA00024352"/>
    </source>
</evidence>
<dbReference type="FunFam" id="3.40.50.300:FF:000089">
    <property type="entry name" value="Eukaryotic initiation factor 4A-II"/>
    <property type="match status" value="1"/>
</dbReference>
<comment type="function">
    <text evidence="11">ATP-dependent RNA helicase which is a subunit of the eIF4F complex involved in cap recognition and is required for mRNA binding to ribosome. In the current model of translation initiation, eIF4A unwinds RNA secondary structures in the 5'-UTR of mRNAs which is necessary to allow efficient binding of the small ribosomal subunit, and subsequent scanning for the initiator codon.</text>
</comment>
<dbReference type="EC" id="3.6.4.13" evidence="1"/>
<keyword evidence="19" id="KW-1185">Reference proteome</keyword>
<evidence type="ECO:0000256" key="11">
    <source>
        <dbReference type="ARBA" id="ARBA00024769"/>
    </source>
</evidence>
<evidence type="ECO:0000256" key="12">
    <source>
        <dbReference type="ARBA" id="ARBA00032223"/>
    </source>
</evidence>
<dbReference type="FunCoup" id="A8Q5R8">
    <property type="interactions" value="384"/>
</dbReference>
<evidence type="ECO:0000259" key="15">
    <source>
        <dbReference type="PROSITE" id="PS51192"/>
    </source>
</evidence>
<dbReference type="CDD" id="cd18787">
    <property type="entry name" value="SF2_C_DEAD"/>
    <property type="match status" value="1"/>
</dbReference>
<name>A8Q5R8_MALGO</name>
<dbReference type="InterPro" id="IPR014014">
    <property type="entry name" value="RNA_helicase_DEAD_Q_motif"/>
</dbReference>